<evidence type="ECO:0000313" key="3">
    <source>
        <dbReference type="Proteomes" id="UP000663828"/>
    </source>
</evidence>
<evidence type="ECO:0000313" key="1">
    <source>
        <dbReference type="EMBL" id="CAF1073146.1"/>
    </source>
</evidence>
<dbReference type="AlphaFoldDB" id="A0A814M1G6"/>
<comment type="caution">
    <text evidence="1">The sequence shown here is derived from an EMBL/GenBank/DDBJ whole genome shotgun (WGS) entry which is preliminary data.</text>
</comment>
<organism evidence="1 4">
    <name type="scientific">Adineta ricciae</name>
    <name type="common">Rotifer</name>
    <dbReference type="NCBI Taxonomy" id="249248"/>
    <lineage>
        <taxon>Eukaryota</taxon>
        <taxon>Metazoa</taxon>
        <taxon>Spiralia</taxon>
        <taxon>Gnathifera</taxon>
        <taxon>Rotifera</taxon>
        <taxon>Eurotatoria</taxon>
        <taxon>Bdelloidea</taxon>
        <taxon>Adinetida</taxon>
        <taxon>Adinetidae</taxon>
        <taxon>Adineta</taxon>
    </lineage>
</organism>
<dbReference type="EMBL" id="CAJNOR010008688">
    <property type="protein sequence ID" value="CAF1636250.1"/>
    <property type="molecule type" value="Genomic_DNA"/>
</dbReference>
<dbReference type="Proteomes" id="UP000663828">
    <property type="component" value="Unassembled WGS sequence"/>
</dbReference>
<sequence>MSSTSSVTCAAPSHVYAGVISNKTDKPVLCTIHYSSGPNRQHEESISVKLDCGGQVCIPEREYQPTPETPFICRKIISRLDVQTEEQTFSVEQPFDGVTYPVTEWKFDVHNDHIASINPNARIKTRESTE</sequence>
<protein>
    <submittedName>
        <fullName evidence="1">Uncharacterized protein</fullName>
    </submittedName>
</protein>
<accession>A0A814M1G6</accession>
<proteinExistence type="predicted"/>
<evidence type="ECO:0000313" key="4">
    <source>
        <dbReference type="Proteomes" id="UP000663852"/>
    </source>
</evidence>
<gene>
    <name evidence="1" type="ORF">EDS130_LOCUS18551</name>
    <name evidence="2" type="ORF">XAT740_LOCUS52531</name>
</gene>
<keyword evidence="3" id="KW-1185">Reference proteome</keyword>
<reference evidence="1" key="1">
    <citation type="submission" date="2021-02" db="EMBL/GenBank/DDBJ databases">
        <authorList>
            <person name="Nowell W R."/>
        </authorList>
    </citation>
    <scope>NUCLEOTIDE SEQUENCE</scope>
</reference>
<dbReference type="Proteomes" id="UP000663852">
    <property type="component" value="Unassembled WGS sequence"/>
</dbReference>
<dbReference type="EMBL" id="CAJNOJ010000086">
    <property type="protein sequence ID" value="CAF1073146.1"/>
    <property type="molecule type" value="Genomic_DNA"/>
</dbReference>
<name>A0A814M1G6_ADIRI</name>
<evidence type="ECO:0000313" key="2">
    <source>
        <dbReference type="EMBL" id="CAF1636250.1"/>
    </source>
</evidence>
<dbReference type="OrthoDB" id="9980064at2759"/>